<dbReference type="RefSeq" id="XP_031781760.1">
    <property type="nucleotide sequence ID" value="XM_031925900.1"/>
</dbReference>
<reference evidence="1" key="1">
    <citation type="submission" date="2021-01" db="UniProtKB">
        <authorList>
            <consortium name="EnsemblMetazoa"/>
        </authorList>
    </citation>
    <scope>IDENTIFICATION</scope>
</reference>
<dbReference type="InParanoid" id="A0A7M7T885"/>
<dbReference type="OrthoDB" id="8191915at2759"/>
<proteinExistence type="predicted"/>
<accession>A0A7M7T885</accession>
<evidence type="ECO:0000313" key="1">
    <source>
        <dbReference type="EnsemblMetazoa" id="XP_031781760"/>
    </source>
</evidence>
<sequence>MSVPVSDNYNRTDNELEYSSDEELLRVLEENDRDPDSINKFINESSFFESVELTVTRSPAELLLMALKYAVSNTLSITGILNLLKMINNICGKNIIPESKYRFDQICNNENTVTLHAVCPTCSQYIGTFEDLNSSVKCQKCDTSIDVSNLSSPCYFAIINPSNTIRDYIEIHENYYDYVVSERVHETNVIKDIYDGWVECYKQFLNKLNYTDRRAYVTAIFNTDGAPVFESSTVSIWPI</sequence>
<dbReference type="EnsemblMetazoa" id="XM_031925900">
    <property type="protein sequence ID" value="XP_031781760"/>
    <property type="gene ID" value="LOC116416701"/>
</dbReference>
<protein>
    <submittedName>
        <fullName evidence="1">Uncharacterized protein</fullName>
    </submittedName>
</protein>
<name>A0A7M7T885_NASVI</name>
<dbReference type="AlphaFoldDB" id="A0A7M7T885"/>
<dbReference type="Proteomes" id="UP000002358">
    <property type="component" value="Unassembled WGS sequence"/>
</dbReference>
<dbReference type="KEGG" id="nvi:116416701"/>
<keyword evidence="2" id="KW-1185">Reference proteome</keyword>
<dbReference type="GeneID" id="116416701"/>
<evidence type="ECO:0000313" key="2">
    <source>
        <dbReference type="Proteomes" id="UP000002358"/>
    </source>
</evidence>
<organism evidence="1 2">
    <name type="scientific">Nasonia vitripennis</name>
    <name type="common">Parasitic wasp</name>
    <dbReference type="NCBI Taxonomy" id="7425"/>
    <lineage>
        <taxon>Eukaryota</taxon>
        <taxon>Metazoa</taxon>
        <taxon>Ecdysozoa</taxon>
        <taxon>Arthropoda</taxon>
        <taxon>Hexapoda</taxon>
        <taxon>Insecta</taxon>
        <taxon>Pterygota</taxon>
        <taxon>Neoptera</taxon>
        <taxon>Endopterygota</taxon>
        <taxon>Hymenoptera</taxon>
        <taxon>Apocrita</taxon>
        <taxon>Proctotrupomorpha</taxon>
        <taxon>Chalcidoidea</taxon>
        <taxon>Pteromalidae</taxon>
        <taxon>Pteromalinae</taxon>
        <taxon>Nasonia</taxon>
    </lineage>
</organism>